<dbReference type="Gene3D" id="3.20.20.300">
    <property type="entry name" value="Glycoside hydrolase, family 3, N-terminal domain"/>
    <property type="match status" value="1"/>
</dbReference>
<sequence>MNRYQSNPLSLFGMVLWLLSPGIARADGHQVSDPMSLARDLVHRMTFDQKFILLHGDLGVDFHTSKKPSGAIGSSGYVPGIPSLGIPALQETDAGMGVTNPLNGRPGDGAVGLPSTLATSATWNIELSYAGSDMVAREARSKGFNVLLAPSVNLAREPRAGRNFEAYGEDPLLTGTMAGYAISAIQSNGLIATLKHVAYNFQETDRNFYNVMIAEAAGRESDLLAFEIAMGLGKPAVVMCGYNRVGTVWSCQNHDLLTRFLRQELKFDGWVMSDWGAVKAPSDANSGLDQEAGAQLDKSVMFGDGLKSAVRAGVVSQQRLDTMNENIVATMARQGMLEKHSSSGQPAIDIKGDTTIARNVEDEAIVLLKNDGNILPLSAQKRLKILVVGGRADFGVLEGGGSSSITPYGAGIRIKADGEGEMGRRYVDYLPGSPLLELRKALPNAEITYTDGRYPSMAATLAHQADVVLIFATQWMVESFDAPDLSLPEGQDQLISAVGAANRNVVVVLETGGAVKMPWLHDVRGVMEAWYPGSGGGAAISDVISGQVNPSGRLPVSFPRREADAPRTTIPGFDKADGAMFDIPLIEGADVGYKWYYKHHSNCLYPFGYGLSYTIFSYSNMNVTHQHDVTVTFRVRNNGRADGKEVSQVYGLFPANDGKREIRLLGWVKSGLRRGEEKNLSVTIDRRLLANYDTKLGRWVIPEENVMLVIGRYAGEAEIQFPLHLQRAEFSSLDMVKPH</sequence>
<reference evidence="5 6" key="1">
    <citation type="submission" date="2024-04" db="EMBL/GenBank/DDBJ databases">
        <title>Complete genome sequence of Nguyenibacter vanlangesis HBCM-1154, a strain capable of nitrogen fixation, IAA production, and phosphorus solubilization isolated from sugarcane soil.</title>
        <authorList>
            <person name="MY HANH P."/>
        </authorList>
    </citation>
    <scope>NUCLEOTIDE SEQUENCE [LARGE SCALE GENOMIC DNA]</scope>
    <source>
        <strain evidence="5 6">HBCM 1154</strain>
    </source>
</reference>
<feature type="signal peptide" evidence="3">
    <location>
        <begin position="1"/>
        <end position="26"/>
    </location>
</feature>
<dbReference type="InterPro" id="IPR036962">
    <property type="entry name" value="Glyco_hydro_3_N_sf"/>
</dbReference>
<dbReference type="SMART" id="SM01217">
    <property type="entry name" value="Fn3_like"/>
    <property type="match status" value="1"/>
</dbReference>
<name>A0ABZ3D9N2_9PROT</name>
<dbReference type="Pfam" id="PF01915">
    <property type="entry name" value="Glyco_hydro_3_C"/>
    <property type="match status" value="1"/>
</dbReference>
<dbReference type="InterPro" id="IPR050288">
    <property type="entry name" value="Cellulose_deg_GH3"/>
</dbReference>
<feature type="domain" description="Fibronectin type III-like" evidence="4">
    <location>
        <begin position="645"/>
        <end position="714"/>
    </location>
</feature>
<proteinExistence type="inferred from homology"/>
<dbReference type="PANTHER" id="PTHR42715">
    <property type="entry name" value="BETA-GLUCOSIDASE"/>
    <property type="match status" value="1"/>
</dbReference>
<dbReference type="Pfam" id="PF00933">
    <property type="entry name" value="Glyco_hydro_3"/>
    <property type="match status" value="1"/>
</dbReference>
<dbReference type="RefSeq" id="WP_342629729.1">
    <property type="nucleotide sequence ID" value="NZ_CP152276.1"/>
</dbReference>
<dbReference type="Gene3D" id="3.40.50.1700">
    <property type="entry name" value="Glycoside hydrolase family 3 C-terminal domain"/>
    <property type="match status" value="1"/>
</dbReference>
<dbReference type="InterPro" id="IPR002772">
    <property type="entry name" value="Glyco_hydro_3_C"/>
</dbReference>
<dbReference type="GO" id="GO:0016787">
    <property type="term" value="F:hydrolase activity"/>
    <property type="evidence" value="ECO:0007669"/>
    <property type="project" value="UniProtKB-KW"/>
</dbReference>
<protein>
    <submittedName>
        <fullName evidence="5">Glycoside hydrolase family 3 C-terminal domain-containing protein</fullName>
    </submittedName>
</protein>
<evidence type="ECO:0000256" key="2">
    <source>
        <dbReference type="ARBA" id="ARBA00022801"/>
    </source>
</evidence>
<dbReference type="SUPFAM" id="SSF51445">
    <property type="entry name" value="(Trans)glycosidases"/>
    <property type="match status" value="1"/>
</dbReference>
<dbReference type="InterPro" id="IPR036881">
    <property type="entry name" value="Glyco_hydro_3_C_sf"/>
</dbReference>
<dbReference type="InterPro" id="IPR001764">
    <property type="entry name" value="Glyco_hydro_3_N"/>
</dbReference>
<dbReference type="PANTHER" id="PTHR42715:SF10">
    <property type="entry name" value="BETA-GLUCOSIDASE"/>
    <property type="match status" value="1"/>
</dbReference>
<evidence type="ECO:0000256" key="3">
    <source>
        <dbReference type="SAM" id="SignalP"/>
    </source>
</evidence>
<dbReference type="Pfam" id="PF14310">
    <property type="entry name" value="Fn3-like"/>
    <property type="match status" value="1"/>
</dbReference>
<dbReference type="Proteomes" id="UP001449795">
    <property type="component" value="Chromosome"/>
</dbReference>
<dbReference type="EMBL" id="CP152276">
    <property type="protein sequence ID" value="XAE44477.1"/>
    <property type="molecule type" value="Genomic_DNA"/>
</dbReference>
<dbReference type="SUPFAM" id="SSF52279">
    <property type="entry name" value="Beta-D-glucan exohydrolase, C-terminal domain"/>
    <property type="match status" value="1"/>
</dbReference>
<accession>A0ABZ3D9N2</accession>
<dbReference type="Gene3D" id="2.60.40.10">
    <property type="entry name" value="Immunoglobulins"/>
    <property type="match status" value="1"/>
</dbReference>
<keyword evidence="6" id="KW-1185">Reference proteome</keyword>
<organism evidence="5 6">
    <name type="scientific">Nguyenibacter vanlangensis</name>
    <dbReference type="NCBI Taxonomy" id="1216886"/>
    <lineage>
        <taxon>Bacteria</taxon>
        <taxon>Pseudomonadati</taxon>
        <taxon>Pseudomonadota</taxon>
        <taxon>Alphaproteobacteria</taxon>
        <taxon>Acetobacterales</taxon>
        <taxon>Acetobacteraceae</taxon>
        <taxon>Nguyenibacter</taxon>
    </lineage>
</organism>
<dbReference type="InterPro" id="IPR026891">
    <property type="entry name" value="Fn3-like"/>
</dbReference>
<dbReference type="InterPro" id="IPR017853">
    <property type="entry name" value="GH"/>
</dbReference>
<evidence type="ECO:0000313" key="5">
    <source>
        <dbReference type="EMBL" id="XAE44477.1"/>
    </source>
</evidence>
<dbReference type="InterPro" id="IPR013783">
    <property type="entry name" value="Ig-like_fold"/>
</dbReference>
<dbReference type="PRINTS" id="PR00133">
    <property type="entry name" value="GLHYDRLASE3"/>
</dbReference>
<evidence type="ECO:0000259" key="4">
    <source>
        <dbReference type="SMART" id="SM01217"/>
    </source>
</evidence>
<feature type="chain" id="PRO_5045113460" evidence="3">
    <location>
        <begin position="27"/>
        <end position="739"/>
    </location>
</feature>
<keyword evidence="3" id="KW-0732">Signal</keyword>
<evidence type="ECO:0000256" key="1">
    <source>
        <dbReference type="ARBA" id="ARBA00005336"/>
    </source>
</evidence>
<comment type="similarity">
    <text evidence="1">Belongs to the glycosyl hydrolase 3 family.</text>
</comment>
<keyword evidence="2 5" id="KW-0378">Hydrolase</keyword>
<gene>
    <name evidence="5" type="ORF">AAC691_08650</name>
</gene>
<evidence type="ECO:0000313" key="6">
    <source>
        <dbReference type="Proteomes" id="UP001449795"/>
    </source>
</evidence>